<sequence length="292" mass="33457">MNQGVFYGQVIVGPAGSGKSTYCHIMQDNAKLLKRNIMVVNLDPAAEHFKYRCDIDIRDLITLDDVMEEFKLGPNGGLVYCMEYLLQNIDWLEEQLCDLATDDYVLFDCPGQIELYTHMDLMNKLTQSLSNLGFSVCSMYMLDVTFISDNSKFISGVLQALTAMISLGLPHITVLTKCDIIQDKKQIDEYLEFSEEIDDIEIKDTQNMSEFDKKYNSLTRTLRETIKDYSLVGIRKLDVSDEETILDLLAEADMCLNYGENLEPDERFYEQVEDNLQKGNDVYFDEGANDDF</sequence>
<dbReference type="InterPro" id="IPR004130">
    <property type="entry name" value="Gpn"/>
</dbReference>
<dbReference type="GO" id="GO:0005525">
    <property type="term" value="F:GTP binding"/>
    <property type="evidence" value="ECO:0007669"/>
    <property type="project" value="UniProtKB-KW"/>
</dbReference>
<evidence type="ECO:0000313" key="8">
    <source>
        <dbReference type="Proteomes" id="UP000009168"/>
    </source>
</evidence>
<organism evidence="7 8">
    <name type="scientific">Tetrahymena thermophila (strain SB210)</name>
    <dbReference type="NCBI Taxonomy" id="312017"/>
    <lineage>
        <taxon>Eukaryota</taxon>
        <taxon>Sar</taxon>
        <taxon>Alveolata</taxon>
        <taxon>Ciliophora</taxon>
        <taxon>Intramacronucleata</taxon>
        <taxon>Oligohymenophorea</taxon>
        <taxon>Hymenostomatida</taxon>
        <taxon>Tetrahymenina</taxon>
        <taxon>Tetrahymenidae</taxon>
        <taxon>Tetrahymena</taxon>
    </lineage>
</organism>
<dbReference type="Gene3D" id="3.40.50.300">
    <property type="entry name" value="P-loop containing nucleotide triphosphate hydrolases"/>
    <property type="match status" value="1"/>
</dbReference>
<dbReference type="GO" id="GO:0003924">
    <property type="term" value="F:GTPase activity"/>
    <property type="evidence" value="ECO:0007669"/>
    <property type="project" value="TreeGrafter"/>
</dbReference>
<dbReference type="PANTHER" id="PTHR21231:SF7">
    <property type="entry name" value="GPN-LOOP GTPASE 3"/>
    <property type="match status" value="1"/>
</dbReference>
<dbReference type="OrthoDB" id="5839at2759"/>
<protein>
    <recommendedName>
        <fullName evidence="2 6">GPN-loop GTPase 3</fullName>
    </recommendedName>
</protein>
<comment type="subunit">
    <text evidence="6">Binds to RNA polymerase II (RNAPII).</text>
</comment>
<reference evidence="8" key="1">
    <citation type="journal article" date="2006" name="PLoS Biol.">
        <title>Macronuclear genome sequence of the ciliate Tetrahymena thermophila, a model eukaryote.</title>
        <authorList>
            <person name="Eisen J.A."/>
            <person name="Coyne R.S."/>
            <person name="Wu M."/>
            <person name="Wu D."/>
            <person name="Thiagarajan M."/>
            <person name="Wortman J.R."/>
            <person name="Badger J.H."/>
            <person name="Ren Q."/>
            <person name="Amedeo P."/>
            <person name="Jones K.M."/>
            <person name="Tallon L.J."/>
            <person name="Delcher A.L."/>
            <person name="Salzberg S.L."/>
            <person name="Silva J.C."/>
            <person name="Haas B.J."/>
            <person name="Majoros W.H."/>
            <person name="Farzad M."/>
            <person name="Carlton J.M."/>
            <person name="Smith R.K. Jr."/>
            <person name="Garg J."/>
            <person name="Pearlman R.E."/>
            <person name="Karrer K.M."/>
            <person name="Sun L."/>
            <person name="Manning G."/>
            <person name="Elde N.C."/>
            <person name="Turkewitz A.P."/>
            <person name="Asai D.J."/>
            <person name="Wilkes D.E."/>
            <person name="Wang Y."/>
            <person name="Cai H."/>
            <person name="Collins K."/>
            <person name="Stewart B.A."/>
            <person name="Lee S.R."/>
            <person name="Wilamowska K."/>
            <person name="Weinberg Z."/>
            <person name="Ruzzo W.L."/>
            <person name="Wloga D."/>
            <person name="Gaertig J."/>
            <person name="Frankel J."/>
            <person name="Tsao C.-C."/>
            <person name="Gorovsky M.A."/>
            <person name="Keeling P.J."/>
            <person name="Waller R.F."/>
            <person name="Patron N.J."/>
            <person name="Cherry J.M."/>
            <person name="Stover N.A."/>
            <person name="Krieger C.J."/>
            <person name="del Toro C."/>
            <person name="Ryder H.F."/>
            <person name="Williamson S.C."/>
            <person name="Barbeau R.A."/>
            <person name="Hamilton E.P."/>
            <person name="Orias E."/>
        </authorList>
    </citation>
    <scope>NUCLEOTIDE SEQUENCE [LARGE SCALE GENOMIC DNA]</scope>
    <source>
        <strain evidence="8">SB210</strain>
    </source>
</reference>
<dbReference type="OMA" id="LYTHMTV"/>
<dbReference type="CDD" id="cd17872">
    <property type="entry name" value="GPN3"/>
    <property type="match status" value="1"/>
</dbReference>
<evidence type="ECO:0000256" key="6">
    <source>
        <dbReference type="RuleBase" id="RU365059"/>
    </source>
</evidence>
<dbReference type="InParanoid" id="I7MD37"/>
<evidence type="ECO:0000313" key="7">
    <source>
        <dbReference type="EMBL" id="EAR85433.1"/>
    </source>
</evidence>
<dbReference type="AlphaFoldDB" id="I7MD37"/>
<evidence type="ECO:0000256" key="3">
    <source>
        <dbReference type="ARBA" id="ARBA00022741"/>
    </source>
</evidence>
<evidence type="ECO:0000256" key="1">
    <source>
        <dbReference type="ARBA" id="ARBA00005290"/>
    </source>
</evidence>
<keyword evidence="8" id="KW-1185">Reference proteome</keyword>
<dbReference type="Pfam" id="PF03029">
    <property type="entry name" value="ATP_bind_1"/>
    <property type="match status" value="1"/>
</dbReference>
<dbReference type="InterPro" id="IPR027417">
    <property type="entry name" value="P-loop_NTPase"/>
</dbReference>
<keyword evidence="4 6" id="KW-0378">Hydrolase</keyword>
<dbReference type="SUPFAM" id="SSF52540">
    <property type="entry name" value="P-loop containing nucleoside triphosphate hydrolases"/>
    <property type="match status" value="1"/>
</dbReference>
<keyword evidence="3 6" id="KW-0547">Nucleotide-binding</keyword>
<dbReference type="STRING" id="312017.I7MD37"/>
<dbReference type="InterPro" id="IPR030228">
    <property type="entry name" value="Gpn3"/>
</dbReference>
<dbReference type="PANTHER" id="PTHR21231">
    <property type="entry name" value="XPA-BINDING PROTEIN 1-RELATED"/>
    <property type="match status" value="1"/>
</dbReference>
<name>I7MD37_TETTS</name>
<dbReference type="KEGG" id="tet:TTHERM_00441810"/>
<comment type="function">
    <text evidence="6">Small GTPase required for proper nuclear import of RNA polymerase II and III (RNAPII and RNAPIII). May act at an RNAP assembly step prior to nuclear import.</text>
</comment>
<dbReference type="Proteomes" id="UP000009168">
    <property type="component" value="Unassembled WGS sequence"/>
</dbReference>
<proteinExistence type="inferred from homology"/>
<dbReference type="FunFam" id="3.40.50.300:FF:000338">
    <property type="entry name" value="GPN-loop GTPase 2"/>
    <property type="match status" value="1"/>
</dbReference>
<dbReference type="eggNOG" id="KOG1534">
    <property type="taxonomic scope" value="Eukaryota"/>
</dbReference>
<accession>I7MD37</accession>
<evidence type="ECO:0000256" key="2">
    <source>
        <dbReference type="ARBA" id="ARBA00014587"/>
    </source>
</evidence>
<dbReference type="EMBL" id="GG662665">
    <property type="protein sequence ID" value="EAR85433.1"/>
    <property type="molecule type" value="Genomic_DNA"/>
</dbReference>
<comment type="similarity">
    <text evidence="1 6">Belongs to the GPN-loop GTPase family.</text>
</comment>
<evidence type="ECO:0000256" key="5">
    <source>
        <dbReference type="ARBA" id="ARBA00023134"/>
    </source>
</evidence>
<evidence type="ECO:0000256" key="4">
    <source>
        <dbReference type="ARBA" id="ARBA00022801"/>
    </source>
</evidence>
<keyword evidence="7" id="KW-0067">ATP-binding</keyword>
<dbReference type="GO" id="GO:0005524">
    <property type="term" value="F:ATP binding"/>
    <property type="evidence" value="ECO:0007669"/>
    <property type="project" value="UniProtKB-KW"/>
</dbReference>
<dbReference type="HOGENOM" id="CLU_037460_0_0_1"/>
<dbReference type="RefSeq" id="XP_001033096.1">
    <property type="nucleotide sequence ID" value="XM_001033096.1"/>
</dbReference>
<keyword evidence="5 6" id="KW-0342">GTP-binding</keyword>
<gene>
    <name evidence="7" type="ORF">TTHERM_00441810</name>
</gene>
<dbReference type="GeneID" id="7843295"/>